<dbReference type="EMBL" id="RJPQ01000010">
    <property type="protein sequence ID" value="RSJ85101.1"/>
    <property type="molecule type" value="Genomic_DNA"/>
</dbReference>
<evidence type="ECO:0000259" key="1">
    <source>
        <dbReference type="Pfam" id="PF09848"/>
    </source>
</evidence>
<gene>
    <name evidence="2" type="ORF">D8794_07865</name>
</gene>
<dbReference type="RefSeq" id="WP_125371799.1">
    <property type="nucleotide sequence ID" value="NZ_RJPO01000011.1"/>
</dbReference>
<organism evidence="2 3">
    <name type="scientific">Streptococcus cristatus</name>
    <dbReference type="NCBI Taxonomy" id="45634"/>
    <lineage>
        <taxon>Bacteria</taxon>
        <taxon>Bacillati</taxon>
        <taxon>Bacillota</taxon>
        <taxon>Bacilli</taxon>
        <taxon>Lactobacillales</taxon>
        <taxon>Streptococcaceae</taxon>
        <taxon>Streptococcus</taxon>
    </lineage>
</organism>
<sequence length="652" mass="75344">MSRRAYYFNSINNFILEDDELVLGQLLINDEFETTDLQKMAWRSEIQILKEQLIEFSQGDIIFEYNIPRMGHRVDVICIIEGIIFLLEFKVGDKEYKKSTTDQVMDYALDLKYFHDKSRTRHLVPINVSTKAAEKQNEYYCMEDNIHNTLFCNKNNVGSTIRETISRINDTSLSALEWINSRYAPTPTIIEAAQALYRKHDVEDISRNDAGAKNLTITTEAISNIIDQCKKNGKKAICFVTGVPGAGKTLAGLNIANERHHFNEDEHAVFLSGNGLLVDVLQNALAINRSEREGITKKNAFRETKTFIQIIHKFRDDALTTYMAPVEKLAIFDEAQRAWNKESLADFMRRKKGTPDFNQSEPEFLISIMDRHEDWAVIVCLVGGGQEIYNGEAGIQDWFETLANNSPDWKIYLSDKITDTEYVGKSDIPTLLNGREYHCISDLHLGVSLRSFRSEKLALFVKLLLDERADDAKSVYYGLKQTYPIFLTRNFEIAKKWVKDKARGTERYGLLASSEGKRLRAEGIWVPSDINHVGWFLNGKDNVDSSYYLEVAASEFKVQGLEVDYAVLAWDADFRYTRDGFDYFKFRGTKWNHVNQEQRQRYLKNAYRVLLTRARQELIIYVPEGSDEDPSRNREYYDRIFQYLKSTGMEVV</sequence>
<dbReference type="Proteomes" id="UP000277890">
    <property type="component" value="Unassembled WGS sequence"/>
</dbReference>
<evidence type="ECO:0000313" key="3">
    <source>
        <dbReference type="Proteomes" id="UP000277890"/>
    </source>
</evidence>
<evidence type="ECO:0000313" key="2">
    <source>
        <dbReference type="EMBL" id="RSJ85101.1"/>
    </source>
</evidence>
<comment type="caution">
    <text evidence="2">The sequence shown here is derived from an EMBL/GenBank/DDBJ whole genome shotgun (WGS) entry which is preliminary data.</text>
</comment>
<protein>
    <recommendedName>
        <fullName evidence="1">Schlafen group 3-like DNA/RNA helicase domain-containing protein</fullName>
    </recommendedName>
</protein>
<dbReference type="Gene3D" id="3.40.50.300">
    <property type="entry name" value="P-loop containing nucleotide triphosphate hydrolases"/>
    <property type="match status" value="1"/>
</dbReference>
<dbReference type="AlphaFoldDB" id="A0A3R9STI4"/>
<dbReference type="SUPFAM" id="SSF52540">
    <property type="entry name" value="P-loop containing nucleoside triphosphate hydrolases"/>
    <property type="match status" value="1"/>
</dbReference>
<dbReference type="InterPro" id="IPR018647">
    <property type="entry name" value="SLFN_3-like_DNA/RNA_helicase"/>
</dbReference>
<dbReference type="Pfam" id="PF09848">
    <property type="entry name" value="SLFN-g3_helicase"/>
    <property type="match status" value="1"/>
</dbReference>
<name>A0A3R9STI4_STRCR</name>
<proteinExistence type="predicted"/>
<accession>A0A3R9STI4</accession>
<dbReference type="InterPro" id="IPR027417">
    <property type="entry name" value="P-loop_NTPase"/>
</dbReference>
<reference evidence="2 3" key="1">
    <citation type="submission" date="2018-11" db="EMBL/GenBank/DDBJ databases">
        <title>Species Designations Belie Phenotypic and Genotypic Heterogeneity in Oral Streptococci.</title>
        <authorList>
            <person name="Velsko I."/>
        </authorList>
    </citation>
    <scope>NUCLEOTIDE SEQUENCE [LARGE SCALE GENOMIC DNA]</scope>
    <source>
        <strain evidence="2 3">A54</strain>
    </source>
</reference>
<feature type="domain" description="Schlafen group 3-like DNA/RNA helicase" evidence="1">
    <location>
        <begin position="235"/>
        <end position="623"/>
    </location>
</feature>